<dbReference type="NCBIfam" id="TIGR01201">
    <property type="entry name" value="HU_rel"/>
    <property type="match status" value="1"/>
</dbReference>
<evidence type="ECO:0000256" key="2">
    <source>
        <dbReference type="SAM" id="MobiDB-lite"/>
    </source>
</evidence>
<reference evidence="4 5" key="1">
    <citation type="submission" date="2014-08" db="EMBL/GenBank/DDBJ databases">
        <title>Porphyromonas gulae strain:COT-052_OH1451 Genome sequencing.</title>
        <authorList>
            <person name="Wallis C."/>
            <person name="Deusch O."/>
            <person name="O'Flynn C."/>
            <person name="Davis I."/>
            <person name="Jospin G."/>
            <person name="Darling A.E."/>
            <person name="Coil D.A."/>
            <person name="Alexiev A."/>
            <person name="Horsfall A."/>
            <person name="Kirkwood N."/>
            <person name="Harris S."/>
            <person name="Eisen J.A."/>
        </authorList>
    </citation>
    <scope>NUCLEOTIDE SEQUENCE [LARGE SCALE GENOMIC DNA]</scope>
    <source>
        <strain evidence="5">COT-052 OH1451</strain>
    </source>
</reference>
<feature type="domain" description="HU" evidence="3">
    <location>
        <begin position="15"/>
        <end position="115"/>
    </location>
</feature>
<evidence type="ECO:0000259" key="3">
    <source>
        <dbReference type="Pfam" id="PF18291"/>
    </source>
</evidence>
<organism evidence="4 5">
    <name type="scientific">Porphyromonas gulae</name>
    <dbReference type="NCBI Taxonomy" id="111105"/>
    <lineage>
        <taxon>Bacteria</taxon>
        <taxon>Pseudomonadati</taxon>
        <taxon>Bacteroidota</taxon>
        <taxon>Bacteroidia</taxon>
        <taxon>Bacteroidales</taxon>
        <taxon>Porphyromonadaceae</taxon>
        <taxon>Porphyromonas</taxon>
    </lineage>
</organism>
<dbReference type="Proteomes" id="UP000030130">
    <property type="component" value="Unassembled WGS sequence"/>
</dbReference>
<gene>
    <name evidence="4" type="ORF">HR08_02725</name>
</gene>
<dbReference type="InterPro" id="IPR010992">
    <property type="entry name" value="IHF-like_DNA-bd_dom_sf"/>
</dbReference>
<sequence>MLFFKRRQSCIADKATGKKLWYPQTVINGSTASTLHIAEQISELSGASRGDVFGILRDLGIVMRRELASGKRIKLDGIGSFRIIAQAKGSGVEKKEDVKASQFNSVRVNFRAECRYNTVTHERDCTLIAPDLKFTEYGKPLLTGALSNAGGTDTGGDSPQTGGGEQGSGGGGL</sequence>
<proteinExistence type="predicted"/>
<evidence type="ECO:0000313" key="5">
    <source>
        <dbReference type="Proteomes" id="UP000030130"/>
    </source>
</evidence>
<evidence type="ECO:0000313" key="4">
    <source>
        <dbReference type="EMBL" id="KGN87031.1"/>
    </source>
</evidence>
<dbReference type="eggNOG" id="COG0776">
    <property type="taxonomic scope" value="Bacteria"/>
</dbReference>
<dbReference type="AlphaFoldDB" id="A0A0A2F7M9"/>
<feature type="compositionally biased region" description="Gly residues" evidence="2">
    <location>
        <begin position="161"/>
        <end position="173"/>
    </location>
</feature>
<dbReference type="GO" id="GO:0008483">
    <property type="term" value="F:transaminase activity"/>
    <property type="evidence" value="ECO:0007669"/>
    <property type="project" value="UniProtKB-KW"/>
</dbReference>
<evidence type="ECO:0000256" key="1">
    <source>
        <dbReference type="ARBA" id="ARBA00023125"/>
    </source>
</evidence>
<keyword evidence="4" id="KW-0032">Aminotransferase</keyword>
<protein>
    <submittedName>
        <fullName evidence="4">Histidinol phosphate aminotransferase</fullName>
    </submittedName>
</protein>
<dbReference type="Gene3D" id="4.10.520.10">
    <property type="entry name" value="IHF-like DNA-binding proteins"/>
    <property type="match status" value="1"/>
</dbReference>
<feature type="compositionally biased region" description="Polar residues" evidence="2">
    <location>
        <begin position="145"/>
        <end position="160"/>
    </location>
</feature>
<accession>A0A0A2F7M9</accession>
<dbReference type="EMBL" id="JRAI01000018">
    <property type="protein sequence ID" value="KGN87031.1"/>
    <property type="molecule type" value="Genomic_DNA"/>
</dbReference>
<comment type="caution">
    <text evidence="4">The sequence shown here is derived from an EMBL/GenBank/DDBJ whole genome shotgun (WGS) entry which is preliminary data.</text>
</comment>
<dbReference type="Pfam" id="PF18291">
    <property type="entry name" value="HU-HIG"/>
    <property type="match status" value="1"/>
</dbReference>
<dbReference type="InterPro" id="IPR041607">
    <property type="entry name" value="HU-HIG"/>
</dbReference>
<feature type="region of interest" description="Disordered" evidence="2">
    <location>
        <begin position="145"/>
        <end position="173"/>
    </location>
</feature>
<dbReference type="RefSeq" id="WP_039420335.1">
    <property type="nucleotide sequence ID" value="NZ_JRAI01000018.1"/>
</dbReference>
<name>A0A0A2F7M9_9PORP</name>
<dbReference type="OrthoDB" id="1046852at2"/>
<dbReference type="InterPro" id="IPR005902">
    <property type="entry name" value="HU_DNA-bd_put"/>
</dbReference>
<keyword evidence="4" id="KW-0808">Transferase</keyword>
<dbReference type="SUPFAM" id="SSF47729">
    <property type="entry name" value="IHF-like DNA-binding proteins"/>
    <property type="match status" value="1"/>
</dbReference>
<keyword evidence="1" id="KW-0238">DNA-binding</keyword>
<dbReference type="GO" id="GO:0003677">
    <property type="term" value="F:DNA binding"/>
    <property type="evidence" value="ECO:0007669"/>
    <property type="project" value="UniProtKB-KW"/>
</dbReference>